<dbReference type="Proteomes" id="UP000317365">
    <property type="component" value="Chromosome"/>
</dbReference>
<dbReference type="AlphaFoldDB" id="A0A515EUQ5"/>
<reference evidence="2" key="2">
    <citation type="journal article" date="2020" name="Int. J. Syst. Evol. Microbiol.">
        <title>Genomic insights into a novel species Rhodoferax aquaticus sp. nov., isolated from freshwater.</title>
        <authorList>
            <person name="Li T."/>
            <person name="Zhuo Y."/>
            <person name="Jin C.Z."/>
            <person name="Wu X."/>
            <person name="Ko S.R."/>
            <person name="Jin F.J."/>
            <person name="Ahn C.Y."/>
            <person name="Oh H.M."/>
            <person name="Lee H.G."/>
            <person name="Jin L."/>
        </authorList>
    </citation>
    <scope>NUCLEOTIDE SEQUENCE [LARGE SCALE GENOMIC DNA]</scope>
    <source>
        <strain evidence="2">Gr-4</strain>
    </source>
</reference>
<dbReference type="Gene3D" id="1.10.530.10">
    <property type="match status" value="1"/>
</dbReference>
<reference evidence="2" key="1">
    <citation type="submission" date="2019-02" db="EMBL/GenBank/DDBJ databases">
        <title>Complete genome sequence of Rhodoferax sp. Gr-4.</title>
        <authorList>
            <person name="Jin L."/>
        </authorList>
    </citation>
    <scope>NUCLEOTIDE SEQUENCE [LARGE SCALE GENOMIC DNA]</scope>
    <source>
        <strain evidence="2">Gr-4</strain>
    </source>
</reference>
<dbReference type="RefSeq" id="WP_142813850.1">
    <property type="nucleotide sequence ID" value="NZ_CP036282.1"/>
</dbReference>
<accession>A0A515EUQ5</accession>
<dbReference type="InterPro" id="IPR023346">
    <property type="entry name" value="Lysozyme-like_dom_sf"/>
</dbReference>
<dbReference type="SUPFAM" id="SSF53955">
    <property type="entry name" value="Lysozyme-like"/>
    <property type="match status" value="1"/>
</dbReference>
<organism evidence="1 2">
    <name type="scientific">Rhodoferax aquaticus</name>
    <dbReference type="NCBI Taxonomy" id="2527691"/>
    <lineage>
        <taxon>Bacteria</taxon>
        <taxon>Pseudomonadati</taxon>
        <taxon>Pseudomonadota</taxon>
        <taxon>Betaproteobacteria</taxon>
        <taxon>Burkholderiales</taxon>
        <taxon>Comamonadaceae</taxon>
        <taxon>Rhodoferax</taxon>
    </lineage>
</organism>
<keyword evidence="2" id="KW-1185">Reference proteome</keyword>
<evidence type="ECO:0000313" key="1">
    <source>
        <dbReference type="EMBL" id="QDL56415.1"/>
    </source>
</evidence>
<name>A0A515EUQ5_9BURK</name>
<protein>
    <submittedName>
        <fullName evidence="1">Uncharacterized protein</fullName>
    </submittedName>
</protein>
<evidence type="ECO:0000313" key="2">
    <source>
        <dbReference type="Proteomes" id="UP000317365"/>
    </source>
</evidence>
<dbReference type="KEGG" id="rhg:EXZ61_20895"/>
<dbReference type="EMBL" id="CP036282">
    <property type="protein sequence ID" value="QDL56415.1"/>
    <property type="molecule type" value="Genomic_DNA"/>
</dbReference>
<gene>
    <name evidence="1" type="ORF">EXZ61_20895</name>
</gene>
<sequence length="635" mass="70967">MQVIPRQRVYNVFAYLSHIYAQPGHMHFEICLNDENLKKLLGQDPSTWPNADAAPSKDGRTDAVFGSTYIYLPQSTPVQSTVPTQHLQSAAAQTLGTAQWVQISYAGNATLTSYTVEGAPIGSPRSDTEAEYKLYQEANTRHNSLPAAYKASSSPSGWYELLRFGRNLGWGDAATDKDPLPTNAAHWRKIVTPAGEVWADLNAAGSCKFSDADFPSVLGWNCIGDDTRTTDQRCDSAKLKTLLTSEIEGAQAKQEARAKPTRLFEQTSKAAIAHKLRKAICKFPTEFDQGDFEARYGHIKEEDYFKSDATGENWKKLSAHIKALTMTDLPQAYKDAQWHLHPLEFIEQMRRCGWLSKSELKQMVPMKVIRHQKYKANASSPLEHRYHWEPLNFTPASALIDAQADPLNRMMRKFGITSPKRQASFFGNAIQETAWLSALQEGSPTGYWYAPWFGRGFLQLTHASNYIDYWQWIGRSVPESLKAALQAAAKQAHSANSNAGLQDPHFPALTQEMKGWRDDVNDRRLADAANSAGFYWAMKDANRNADGAHVLERQTVAQYAAPHATLSYYRSVSFWEACAKVNLPGAVNTPWSLSLNGFVDRCCAYTQVLMVVSEMQFPTASGTSLLPETMTPRRV</sequence>
<proteinExistence type="predicted"/>